<dbReference type="InterPro" id="IPR015943">
    <property type="entry name" value="WD40/YVTN_repeat-like_dom_sf"/>
</dbReference>
<dbReference type="PROSITE" id="PS50294">
    <property type="entry name" value="WD_REPEATS_REGION"/>
    <property type="match status" value="2"/>
</dbReference>
<dbReference type="InterPro" id="IPR001680">
    <property type="entry name" value="WD40_rpt"/>
</dbReference>
<dbReference type="OrthoDB" id="2161379at2759"/>
<dbReference type="Gene3D" id="2.130.10.10">
    <property type="entry name" value="YVTN repeat-like/Quinoprotein amine dehydrogenase"/>
    <property type="match status" value="2"/>
</dbReference>
<evidence type="ECO:0000256" key="1">
    <source>
        <dbReference type="ARBA" id="ARBA00022574"/>
    </source>
</evidence>
<dbReference type="Pfam" id="PF00400">
    <property type="entry name" value="WD40"/>
    <property type="match status" value="3"/>
</dbReference>
<feature type="repeat" description="WD" evidence="3">
    <location>
        <begin position="1"/>
        <end position="37"/>
    </location>
</feature>
<gene>
    <name evidence="4" type="ORF">RFI_37732</name>
</gene>
<dbReference type="Proteomes" id="UP000023152">
    <property type="component" value="Unassembled WGS sequence"/>
</dbReference>
<dbReference type="PROSITE" id="PS00678">
    <property type="entry name" value="WD_REPEATS_1"/>
    <property type="match status" value="3"/>
</dbReference>
<feature type="non-terminal residue" evidence="4">
    <location>
        <position position="132"/>
    </location>
</feature>
<sequence length="132" mass="15269">VWSIDYSTFDSGQYLCSGSDDKTVRVWDVETTKQLRLFNGHSSHVFCVKFSPYRHHYHGVSNHRPIVCSSSCDKTIRFWDFETSKEFQILNGHYDGIAGIAFSPFNNGRYLCSGSYDKTIRLWDIETSKSLH</sequence>
<evidence type="ECO:0000256" key="3">
    <source>
        <dbReference type="PROSITE-ProRule" id="PRU00221"/>
    </source>
</evidence>
<dbReference type="InterPro" id="IPR036322">
    <property type="entry name" value="WD40_repeat_dom_sf"/>
</dbReference>
<dbReference type="SUPFAM" id="SSF50978">
    <property type="entry name" value="WD40 repeat-like"/>
    <property type="match status" value="1"/>
</dbReference>
<accession>X6LEC8</accession>
<feature type="repeat" description="WD" evidence="3">
    <location>
        <begin position="90"/>
        <end position="132"/>
    </location>
</feature>
<evidence type="ECO:0000313" key="4">
    <source>
        <dbReference type="EMBL" id="ETN99735.1"/>
    </source>
</evidence>
<feature type="repeat" description="WD" evidence="3">
    <location>
        <begin position="38"/>
        <end position="89"/>
    </location>
</feature>
<name>X6LEC8_RETFI</name>
<organism evidence="4 5">
    <name type="scientific">Reticulomyxa filosa</name>
    <dbReference type="NCBI Taxonomy" id="46433"/>
    <lineage>
        <taxon>Eukaryota</taxon>
        <taxon>Sar</taxon>
        <taxon>Rhizaria</taxon>
        <taxon>Retaria</taxon>
        <taxon>Foraminifera</taxon>
        <taxon>Monothalamids</taxon>
        <taxon>Reticulomyxidae</taxon>
        <taxon>Reticulomyxa</taxon>
    </lineage>
</organism>
<dbReference type="InterPro" id="IPR020472">
    <property type="entry name" value="WD40_PAC1"/>
</dbReference>
<dbReference type="PROSITE" id="PS50082">
    <property type="entry name" value="WD_REPEATS_2"/>
    <property type="match status" value="3"/>
</dbReference>
<feature type="non-terminal residue" evidence="4">
    <location>
        <position position="1"/>
    </location>
</feature>
<dbReference type="PANTHER" id="PTHR19879">
    <property type="entry name" value="TRANSCRIPTION INITIATION FACTOR TFIID"/>
    <property type="match status" value="1"/>
</dbReference>
<dbReference type="PANTHER" id="PTHR19879:SF9">
    <property type="entry name" value="TRANSCRIPTION INITIATION FACTOR TFIID SUBUNIT 5"/>
    <property type="match status" value="1"/>
</dbReference>
<reference evidence="4 5" key="1">
    <citation type="journal article" date="2013" name="Curr. Biol.">
        <title>The Genome of the Foraminiferan Reticulomyxa filosa.</title>
        <authorList>
            <person name="Glockner G."/>
            <person name="Hulsmann N."/>
            <person name="Schleicher M."/>
            <person name="Noegel A.A."/>
            <person name="Eichinger L."/>
            <person name="Gallinger C."/>
            <person name="Pawlowski J."/>
            <person name="Sierra R."/>
            <person name="Euteneuer U."/>
            <person name="Pillet L."/>
            <person name="Moustafa A."/>
            <person name="Platzer M."/>
            <person name="Groth M."/>
            <person name="Szafranski K."/>
            <person name="Schliwa M."/>
        </authorList>
    </citation>
    <scope>NUCLEOTIDE SEQUENCE [LARGE SCALE GENOMIC DNA]</scope>
</reference>
<evidence type="ECO:0000256" key="2">
    <source>
        <dbReference type="ARBA" id="ARBA00022737"/>
    </source>
</evidence>
<evidence type="ECO:0000313" key="5">
    <source>
        <dbReference type="Proteomes" id="UP000023152"/>
    </source>
</evidence>
<keyword evidence="5" id="KW-1185">Reference proteome</keyword>
<dbReference type="PRINTS" id="PR00320">
    <property type="entry name" value="GPROTEINBRPT"/>
</dbReference>
<proteinExistence type="predicted"/>
<dbReference type="InterPro" id="IPR019775">
    <property type="entry name" value="WD40_repeat_CS"/>
</dbReference>
<protein>
    <submittedName>
        <fullName evidence="4">WD-40 repeat protein</fullName>
    </submittedName>
</protein>
<keyword evidence="1 3" id="KW-0853">WD repeat</keyword>
<dbReference type="SMART" id="SM00320">
    <property type="entry name" value="WD40"/>
    <property type="match status" value="3"/>
</dbReference>
<dbReference type="AlphaFoldDB" id="X6LEC8"/>
<keyword evidence="2" id="KW-0677">Repeat</keyword>
<dbReference type="EMBL" id="ASPP01043078">
    <property type="protein sequence ID" value="ETN99735.1"/>
    <property type="molecule type" value="Genomic_DNA"/>
</dbReference>
<comment type="caution">
    <text evidence="4">The sequence shown here is derived from an EMBL/GenBank/DDBJ whole genome shotgun (WGS) entry which is preliminary data.</text>
</comment>